<keyword evidence="1" id="KW-0812">Transmembrane</keyword>
<protein>
    <recommendedName>
        <fullName evidence="4">DUF1772-domain-containing protein</fullName>
    </recommendedName>
</protein>
<dbReference type="InterPro" id="IPR013901">
    <property type="entry name" value="Anthrone_oxy"/>
</dbReference>
<keyword evidence="3" id="KW-1185">Reference proteome</keyword>
<sequence length="170" mass="18852">MSSLAFIKPTVELLSVSSVLFLSGYQYGTDRVTLPNALEANSMSSEDAVRSWYRAWNVGRVVGPLCVNVPMIGYAILAFLEGWRGPKFAIYGLASGAQVLNVIYTVFAVFKVNDKLLAEYELVNAGKETSGAGKVKAWIKKWKSMDRKRLLLMNLSAVLGVWALWKNLRV</sequence>
<organism evidence="2 3">
    <name type="scientific">Melanomma pulvis-pyrius CBS 109.77</name>
    <dbReference type="NCBI Taxonomy" id="1314802"/>
    <lineage>
        <taxon>Eukaryota</taxon>
        <taxon>Fungi</taxon>
        <taxon>Dikarya</taxon>
        <taxon>Ascomycota</taxon>
        <taxon>Pezizomycotina</taxon>
        <taxon>Dothideomycetes</taxon>
        <taxon>Pleosporomycetidae</taxon>
        <taxon>Pleosporales</taxon>
        <taxon>Melanommataceae</taxon>
        <taxon>Melanomma</taxon>
    </lineage>
</organism>
<gene>
    <name evidence="2" type="ORF">K505DRAFT_377473</name>
</gene>
<proteinExistence type="predicted"/>
<evidence type="ECO:0000313" key="2">
    <source>
        <dbReference type="EMBL" id="KAF2790520.1"/>
    </source>
</evidence>
<dbReference type="OrthoDB" id="10018191at2759"/>
<feature type="transmembrane region" description="Helical" evidence="1">
    <location>
        <begin position="88"/>
        <end position="110"/>
    </location>
</feature>
<evidence type="ECO:0000313" key="3">
    <source>
        <dbReference type="Proteomes" id="UP000799757"/>
    </source>
</evidence>
<reference evidence="2" key="1">
    <citation type="journal article" date="2020" name="Stud. Mycol.">
        <title>101 Dothideomycetes genomes: a test case for predicting lifestyles and emergence of pathogens.</title>
        <authorList>
            <person name="Haridas S."/>
            <person name="Albert R."/>
            <person name="Binder M."/>
            <person name="Bloem J."/>
            <person name="Labutti K."/>
            <person name="Salamov A."/>
            <person name="Andreopoulos B."/>
            <person name="Baker S."/>
            <person name="Barry K."/>
            <person name="Bills G."/>
            <person name="Bluhm B."/>
            <person name="Cannon C."/>
            <person name="Castanera R."/>
            <person name="Culley D."/>
            <person name="Daum C."/>
            <person name="Ezra D."/>
            <person name="Gonzalez J."/>
            <person name="Henrissat B."/>
            <person name="Kuo A."/>
            <person name="Liang C."/>
            <person name="Lipzen A."/>
            <person name="Lutzoni F."/>
            <person name="Magnuson J."/>
            <person name="Mondo S."/>
            <person name="Nolan M."/>
            <person name="Ohm R."/>
            <person name="Pangilinan J."/>
            <person name="Park H.-J."/>
            <person name="Ramirez L."/>
            <person name="Alfaro M."/>
            <person name="Sun H."/>
            <person name="Tritt A."/>
            <person name="Yoshinaga Y."/>
            <person name="Zwiers L.-H."/>
            <person name="Turgeon B."/>
            <person name="Goodwin S."/>
            <person name="Spatafora J."/>
            <person name="Crous P."/>
            <person name="Grigoriev I."/>
        </authorList>
    </citation>
    <scope>NUCLEOTIDE SEQUENCE</scope>
    <source>
        <strain evidence="2">CBS 109.77</strain>
    </source>
</reference>
<dbReference type="Pfam" id="PF08592">
    <property type="entry name" value="Anthrone_oxy"/>
    <property type="match status" value="1"/>
</dbReference>
<accession>A0A6A6X1Z3</accession>
<name>A0A6A6X1Z3_9PLEO</name>
<feature type="transmembrane region" description="Helical" evidence="1">
    <location>
        <begin position="61"/>
        <end position="82"/>
    </location>
</feature>
<evidence type="ECO:0000256" key="1">
    <source>
        <dbReference type="SAM" id="Phobius"/>
    </source>
</evidence>
<dbReference type="Proteomes" id="UP000799757">
    <property type="component" value="Unassembled WGS sequence"/>
</dbReference>
<keyword evidence="1" id="KW-0472">Membrane</keyword>
<keyword evidence="1" id="KW-1133">Transmembrane helix</keyword>
<evidence type="ECO:0008006" key="4">
    <source>
        <dbReference type="Google" id="ProtNLM"/>
    </source>
</evidence>
<feature type="transmembrane region" description="Helical" evidence="1">
    <location>
        <begin position="150"/>
        <end position="168"/>
    </location>
</feature>
<dbReference type="AlphaFoldDB" id="A0A6A6X1Z3"/>
<dbReference type="EMBL" id="MU002069">
    <property type="protein sequence ID" value="KAF2790520.1"/>
    <property type="molecule type" value="Genomic_DNA"/>
</dbReference>